<proteinExistence type="predicted"/>
<dbReference type="SUPFAM" id="SSF48452">
    <property type="entry name" value="TPR-like"/>
    <property type="match status" value="1"/>
</dbReference>
<evidence type="ECO:0000313" key="2">
    <source>
        <dbReference type="EMBL" id="MCP2731453.1"/>
    </source>
</evidence>
<evidence type="ECO:0000256" key="1">
    <source>
        <dbReference type="SAM" id="Phobius"/>
    </source>
</evidence>
<dbReference type="InterPro" id="IPR011990">
    <property type="entry name" value="TPR-like_helical_dom_sf"/>
</dbReference>
<dbReference type="RefSeq" id="WP_254014192.1">
    <property type="nucleotide sequence ID" value="NZ_JAMZMM010000334.1"/>
</dbReference>
<feature type="non-terminal residue" evidence="2">
    <location>
        <position position="150"/>
    </location>
</feature>
<name>A0AAE3GX36_9CYAN</name>
<gene>
    <name evidence="2" type="ORF">NJ959_23795</name>
</gene>
<reference evidence="2" key="1">
    <citation type="submission" date="2022-06" db="EMBL/GenBank/DDBJ databases">
        <title>New cyanobacteria of genus Symplocastrum in benthos of Lake Baikal.</title>
        <authorList>
            <person name="Sorokovikova E."/>
            <person name="Tikhonova I."/>
            <person name="Krasnopeev A."/>
            <person name="Evseev P."/>
            <person name="Gladkikh A."/>
            <person name="Belykh O."/>
        </authorList>
    </citation>
    <scope>NUCLEOTIDE SEQUENCE</scope>
    <source>
        <strain evidence="2">BBK-W-15</strain>
    </source>
</reference>
<organism evidence="2 3">
    <name type="scientific">Limnofasciculus baicalensis BBK-W-15</name>
    <dbReference type="NCBI Taxonomy" id="2699891"/>
    <lineage>
        <taxon>Bacteria</taxon>
        <taxon>Bacillati</taxon>
        <taxon>Cyanobacteriota</taxon>
        <taxon>Cyanophyceae</taxon>
        <taxon>Coleofasciculales</taxon>
        <taxon>Coleofasciculaceae</taxon>
        <taxon>Limnofasciculus</taxon>
        <taxon>Limnofasciculus baicalensis</taxon>
    </lineage>
</organism>
<keyword evidence="1" id="KW-0472">Membrane</keyword>
<accession>A0AAE3GX36</accession>
<keyword evidence="1" id="KW-1133">Transmembrane helix</keyword>
<sequence length="150" mass="16379">MKGKTNHHKLVFAFLKGVSLSGIIGVAFLSESVIATPKPLETGFLLTISERQPTKLNKPSFLPHQSTIIAQNSSNSEADRLLEEGLQLFRQGTAESLRAALAKWEAARQLYRAAGDKGNEALTLLGMGRINDSLGEKQKALDYYNQALPL</sequence>
<dbReference type="PROSITE" id="PS50293">
    <property type="entry name" value="TPR_REGION"/>
    <property type="match status" value="1"/>
</dbReference>
<dbReference type="EMBL" id="JAMZMM010000334">
    <property type="protein sequence ID" value="MCP2731453.1"/>
    <property type="molecule type" value="Genomic_DNA"/>
</dbReference>
<feature type="transmembrane region" description="Helical" evidence="1">
    <location>
        <begin position="12"/>
        <end position="30"/>
    </location>
</feature>
<dbReference type="AlphaFoldDB" id="A0AAE3GX36"/>
<evidence type="ECO:0000313" key="3">
    <source>
        <dbReference type="Proteomes" id="UP001204953"/>
    </source>
</evidence>
<keyword evidence="1" id="KW-0812">Transmembrane</keyword>
<dbReference type="Pfam" id="PF13424">
    <property type="entry name" value="TPR_12"/>
    <property type="match status" value="1"/>
</dbReference>
<keyword evidence="3" id="KW-1185">Reference proteome</keyword>
<dbReference type="Proteomes" id="UP001204953">
    <property type="component" value="Unassembled WGS sequence"/>
</dbReference>
<dbReference type="Gene3D" id="1.25.40.10">
    <property type="entry name" value="Tetratricopeptide repeat domain"/>
    <property type="match status" value="1"/>
</dbReference>
<protein>
    <submittedName>
        <fullName evidence="2">Tetratricopeptide repeat protein</fullName>
    </submittedName>
</protein>
<comment type="caution">
    <text evidence="2">The sequence shown here is derived from an EMBL/GenBank/DDBJ whole genome shotgun (WGS) entry which is preliminary data.</text>
</comment>